<comment type="caution">
    <text evidence="1">The sequence shown here is derived from an EMBL/GenBank/DDBJ whole genome shotgun (WGS) entry which is preliminary data.</text>
</comment>
<dbReference type="EMBL" id="JABSTQ010000093">
    <property type="protein sequence ID" value="KAG0445666.1"/>
    <property type="molecule type" value="Genomic_DNA"/>
</dbReference>
<name>A0AC60R1T8_IXOPE</name>
<keyword evidence="2" id="KW-1185">Reference proteome</keyword>
<protein>
    <submittedName>
        <fullName evidence="1">Uncharacterized protein</fullName>
    </submittedName>
</protein>
<evidence type="ECO:0000313" key="1">
    <source>
        <dbReference type="EMBL" id="KAG0445666.1"/>
    </source>
</evidence>
<accession>A0AC60R1T8</accession>
<evidence type="ECO:0000313" key="2">
    <source>
        <dbReference type="Proteomes" id="UP000805193"/>
    </source>
</evidence>
<gene>
    <name evidence="1" type="ORF">HPB47_023495</name>
</gene>
<reference evidence="1 2" key="1">
    <citation type="journal article" date="2020" name="Cell">
        <title>Large-Scale Comparative Analyses of Tick Genomes Elucidate Their Genetic Diversity and Vector Capacities.</title>
        <authorList>
            <consortium name="Tick Genome and Microbiome Consortium (TIGMIC)"/>
            <person name="Jia N."/>
            <person name="Wang J."/>
            <person name="Shi W."/>
            <person name="Du L."/>
            <person name="Sun Y."/>
            <person name="Zhan W."/>
            <person name="Jiang J.F."/>
            <person name="Wang Q."/>
            <person name="Zhang B."/>
            <person name="Ji P."/>
            <person name="Bell-Sakyi L."/>
            <person name="Cui X.M."/>
            <person name="Yuan T.T."/>
            <person name="Jiang B.G."/>
            <person name="Yang W.F."/>
            <person name="Lam T.T."/>
            <person name="Chang Q.C."/>
            <person name="Ding S.J."/>
            <person name="Wang X.J."/>
            <person name="Zhu J.G."/>
            <person name="Ruan X.D."/>
            <person name="Zhao L."/>
            <person name="Wei J.T."/>
            <person name="Ye R.Z."/>
            <person name="Que T.C."/>
            <person name="Du C.H."/>
            <person name="Zhou Y.H."/>
            <person name="Cheng J.X."/>
            <person name="Dai P.F."/>
            <person name="Guo W.B."/>
            <person name="Han X.H."/>
            <person name="Huang E.J."/>
            <person name="Li L.F."/>
            <person name="Wei W."/>
            <person name="Gao Y.C."/>
            <person name="Liu J.Z."/>
            <person name="Shao H.Z."/>
            <person name="Wang X."/>
            <person name="Wang C.C."/>
            <person name="Yang T.C."/>
            <person name="Huo Q.B."/>
            <person name="Li W."/>
            <person name="Chen H.Y."/>
            <person name="Chen S.E."/>
            <person name="Zhou L.G."/>
            <person name="Ni X.B."/>
            <person name="Tian J.H."/>
            <person name="Sheng Y."/>
            <person name="Liu T."/>
            <person name="Pan Y.S."/>
            <person name="Xia L.Y."/>
            <person name="Li J."/>
            <person name="Zhao F."/>
            <person name="Cao W.C."/>
        </authorList>
    </citation>
    <scope>NUCLEOTIDE SEQUENCE [LARGE SCALE GENOMIC DNA]</scope>
    <source>
        <strain evidence="1">Iper-2018</strain>
    </source>
</reference>
<dbReference type="Proteomes" id="UP000805193">
    <property type="component" value="Unassembled WGS sequence"/>
</dbReference>
<proteinExistence type="predicted"/>
<sequence>MKEILEELGSVFFPQPPNPPNQTIYSPGPSDGPADEDMPLTSWELDAAITQSNAKSAPGQDGVTTSMLRNAPQEAREAMLQWFNDIWVTSKIPDEWKISCVSPIPKAALIHKGVTDYHPRRKQMRVLVTVDVRKAFDSVPHGARIDLDLKFDGQRIDKEAEVKLLGVHFGNGKHVANNWLNSITRTWKQGLQLIRRISHRMGGAGEKTAKTLVQSVLVSKIMYGIRFYKLTYRHKKKLDSLYNDARRAILGLPRFANVEATKQCVQLTDWRLDLEKQVATHNARLKHTEHGRKIAKLLNPEGKNDAGDIPPPAPPWDLIDLTQSQPIPRNMDAQKHAKRREHYARNHAVEVRTFLADPSITVAYTDAAMKIAGPEAATTAAAIFYSKDNLMGTSISTTIQPRGADLSSPELAEAKAVLFAIESHLRHLEVTQRQHDAKQLYIFTDSQHVIRECKRHGATTCRTIKRIFHTALHLFRVHQTKVCIRWIPGHTGIHGNEAAHDAAARELNSPHPSRVPRESDPSSTNSETADTTSDAWAQLGEDTPSSYEEWIRPFGDSERRVRILRTLLDYTVSGDLRQVIY</sequence>
<organism evidence="1 2">
    <name type="scientific">Ixodes persulcatus</name>
    <name type="common">Taiga tick</name>
    <dbReference type="NCBI Taxonomy" id="34615"/>
    <lineage>
        <taxon>Eukaryota</taxon>
        <taxon>Metazoa</taxon>
        <taxon>Ecdysozoa</taxon>
        <taxon>Arthropoda</taxon>
        <taxon>Chelicerata</taxon>
        <taxon>Arachnida</taxon>
        <taxon>Acari</taxon>
        <taxon>Parasitiformes</taxon>
        <taxon>Ixodida</taxon>
        <taxon>Ixodoidea</taxon>
        <taxon>Ixodidae</taxon>
        <taxon>Ixodinae</taxon>
        <taxon>Ixodes</taxon>
    </lineage>
</organism>